<dbReference type="EMBL" id="JAUIZM010000001">
    <property type="protein sequence ID" value="KAK1401739.1"/>
    <property type="molecule type" value="Genomic_DNA"/>
</dbReference>
<organism evidence="5 6">
    <name type="scientific">Heracleum sosnowskyi</name>
    <dbReference type="NCBI Taxonomy" id="360622"/>
    <lineage>
        <taxon>Eukaryota</taxon>
        <taxon>Viridiplantae</taxon>
        <taxon>Streptophyta</taxon>
        <taxon>Embryophyta</taxon>
        <taxon>Tracheophyta</taxon>
        <taxon>Spermatophyta</taxon>
        <taxon>Magnoliopsida</taxon>
        <taxon>eudicotyledons</taxon>
        <taxon>Gunneridae</taxon>
        <taxon>Pentapetalae</taxon>
        <taxon>asterids</taxon>
        <taxon>campanulids</taxon>
        <taxon>Apiales</taxon>
        <taxon>Apiaceae</taxon>
        <taxon>Apioideae</taxon>
        <taxon>apioid superclade</taxon>
        <taxon>Tordylieae</taxon>
        <taxon>Tordyliinae</taxon>
        <taxon>Heracleum</taxon>
    </lineage>
</organism>
<evidence type="ECO:0000313" key="6">
    <source>
        <dbReference type="Proteomes" id="UP001237642"/>
    </source>
</evidence>
<evidence type="ECO:0000259" key="4">
    <source>
        <dbReference type="Pfam" id="PF11831"/>
    </source>
</evidence>
<comment type="caution">
    <text evidence="5">The sequence shown here is derived from an EMBL/GenBank/DDBJ whole genome shotgun (WGS) entry which is preliminary data.</text>
</comment>
<keyword evidence="6" id="KW-1185">Reference proteome</keyword>
<dbReference type="InterPro" id="IPR021786">
    <property type="entry name" value="Cdc5p/Cef1_C"/>
</dbReference>
<protein>
    <submittedName>
        <fullName evidence="5">Pre-mRNA-splicing factor CDC5/CEF1</fullName>
    </submittedName>
</protein>
<evidence type="ECO:0000313" key="5">
    <source>
        <dbReference type="EMBL" id="KAK1401739.1"/>
    </source>
</evidence>
<dbReference type="Pfam" id="PF11831">
    <property type="entry name" value="Myb_Cef"/>
    <property type="match status" value="2"/>
</dbReference>
<gene>
    <name evidence="5" type="ORF">POM88_001344</name>
</gene>
<dbReference type="Proteomes" id="UP001237642">
    <property type="component" value="Unassembled WGS sequence"/>
</dbReference>
<feature type="domain" description="Pre-mRNA splicing factor component Cdc5p/Cef1 C-terminal" evidence="4">
    <location>
        <begin position="301"/>
        <end position="410"/>
    </location>
</feature>
<dbReference type="GO" id="GO:0000398">
    <property type="term" value="P:mRNA splicing, via spliceosome"/>
    <property type="evidence" value="ECO:0007669"/>
    <property type="project" value="InterPro"/>
</dbReference>
<feature type="region of interest" description="Disordered" evidence="3">
    <location>
        <begin position="174"/>
        <end position="203"/>
    </location>
</feature>
<dbReference type="GO" id="GO:0005681">
    <property type="term" value="C:spliceosomal complex"/>
    <property type="evidence" value="ECO:0007669"/>
    <property type="project" value="TreeGrafter"/>
</dbReference>
<evidence type="ECO:0000256" key="2">
    <source>
        <dbReference type="ARBA" id="ARBA00023242"/>
    </source>
</evidence>
<feature type="domain" description="Pre-mRNA splicing factor component Cdc5p/Cef1 C-terminal" evidence="4">
    <location>
        <begin position="220"/>
        <end position="298"/>
    </location>
</feature>
<dbReference type="PANTHER" id="PTHR45885:SF1">
    <property type="entry name" value="CELL DIVISION CYCLE 5-LIKE PROTEIN"/>
    <property type="match status" value="1"/>
</dbReference>
<dbReference type="GO" id="GO:0003677">
    <property type="term" value="F:DNA binding"/>
    <property type="evidence" value="ECO:0007669"/>
    <property type="project" value="UniProtKB-KW"/>
</dbReference>
<sequence length="610" mass="69144">MTDTCSPFDIEEAKIESPYTTNSSNPLGFYNVADEIQKVEHTKFPTTVDEIEGEKRCDKEARLRRQDAARNSILHRQDAPSAVLQVNKLNDPEAAVRKRPKLNLPTSQIPDHELEHIAKFRLPDFSEEFPGGSLATRALLVDYAHTPHQVETSLRSPLRTPASKHDAIMVEAENQARPRLSQTPLPGENPESHPSDFSGVTPKKIENQTPNFSGLAALTSRVGFTPSRDGASFGMNPKGTPIRDDLHINDDLDIHGSAKLELRRQVDLKQNLRFGLTSLPQPKNEDQIMVQPAPEENEDPQRELHRPPVASLDLLKSSLLKAEECKSSLVPPTLIEQADEMLRKELLSLLEHDSLKYPINGKVQKEKKNVRKGTAMGNTTAVPLIDQFEEDELKEADYHIMKECIAMGHESESFDDFVEARRNSLNDMMYFPTRSSYGLSSVAGNMEKVTAMQYEFELVRRRLDDDTKKAQRIEQKIKLLTNGYQNRGKNLWSQMVIKLMDNAGTDLKCFQALCQKEQLAESHGVDTLREEVQKQKELEQTLQKCYGYLLLEQERIQNLMNEFSAEKKVKRMQESSVHFLLSEGETTCCSLTEANERQNSPQLAAFYICN</sequence>
<dbReference type="InterPro" id="IPR047242">
    <property type="entry name" value="CDC5L/Cef1"/>
</dbReference>
<accession>A0AAD8JCT7</accession>
<keyword evidence="2" id="KW-0539">Nucleus</keyword>
<dbReference type="GO" id="GO:0000974">
    <property type="term" value="C:Prp19 complex"/>
    <property type="evidence" value="ECO:0007669"/>
    <property type="project" value="InterPro"/>
</dbReference>
<reference evidence="5" key="1">
    <citation type="submission" date="2023-02" db="EMBL/GenBank/DDBJ databases">
        <title>Genome of toxic invasive species Heracleum sosnowskyi carries increased number of genes despite the absence of recent whole-genome duplications.</title>
        <authorList>
            <person name="Schelkunov M."/>
            <person name="Shtratnikova V."/>
            <person name="Makarenko M."/>
            <person name="Klepikova A."/>
            <person name="Omelchenko D."/>
            <person name="Novikova G."/>
            <person name="Obukhova E."/>
            <person name="Bogdanov V."/>
            <person name="Penin A."/>
            <person name="Logacheva M."/>
        </authorList>
    </citation>
    <scope>NUCLEOTIDE SEQUENCE</scope>
    <source>
        <strain evidence="5">Hsosn_3</strain>
        <tissue evidence="5">Leaf</tissue>
    </source>
</reference>
<evidence type="ECO:0000256" key="3">
    <source>
        <dbReference type="SAM" id="MobiDB-lite"/>
    </source>
</evidence>
<reference evidence="5" key="2">
    <citation type="submission" date="2023-05" db="EMBL/GenBank/DDBJ databases">
        <authorList>
            <person name="Schelkunov M.I."/>
        </authorList>
    </citation>
    <scope>NUCLEOTIDE SEQUENCE</scope>
    <source>
        <strain evidence="5">Hsosn_3</strain>
        <tissue evidence="5">Leaf</tissue>
    </source>
</reference>
<dbReference type="AlphaFoldDB" id="A0AAD8JCT7"/>
<name>A0AAD8JCT7_9APIA</name>
<keyword evidence="1" id="KW-0238">DNA-binding</keyword>
<evidence type="ECO:0000256" key="1">
    <source>
        <dbReference type="ARBA" id="ARBA00023125"/>
    </source>
</evidence>
<proteinExistence type="predicted"/>
<dbReference type="PANTHER" id="PTHR45885">
    <property type="entry name" value="CELL DIVISION CYCLE 5-LIKE PROTEIN"/>
    <property type="match status" value="1"/>
</dbReference>